<accession>A0ACC0PBW5</accession>
<name>A0ACC0PBW5_RHOML</name>
<evidence type="ECO:0000313" key="1">
    <source>
        <dbReference type="EMBL" id="KAI8563193.1"/>
    </source>
</evidence>
<organism evidence="1 2">
    <name type="scientific">Rhododendron molle</name>
    <name type="common">Chinese azalea</name>
    <name type="synonym">Azalea mollis</name>
    <dbReference type="NCBI Taxonomy" id="49168"/>
    <lineage>
        <taxon>Eukaryota</taxon>
        <taxon>Viridiplantae</taxon>
        <taxon>Streptophyta</taxon>
        <taxon>Embryophyta</taxon>
        <taxon>Tracheophyta</taxon>
        <taxon>Spermatophyta</taxon>
        <taxon>Magnoliopsida</taxon>
        <taxon>eudicotyledons</taxon>
        <taxon>Gunneridae</taxon>
        <taxon>Pentapetalae</taxon>
        <taxon>asterids</taxon>
        <taxon>Ericales</taxon>
        <taxon>Ericaceae</taxon>
        <taxon>Ericoideae</taxon>
        <taxon>Rhodoreae</taxon>
        <taxon>Rhododendron</taxon>
    </lineage>
</organism>
<evidence type="ECO:0000313" key="2">
    <source>
        <dbReference type="Proteomes" id="UP001062846"/>
    </source>
</evidence>
<reference evidence="1" key="1">
    <citation type="submission" date="2022-02" db="EMBL/GenBank/DDBJ databases">
        <title>Plant Genome Project.</title>
        <authorList>
            <person name="Zhang R.-G."/>
        </authorList>
    </citation>
    <scope>NUCLEOTIDE SEQUENCE</scope>
    <source>
        <strain evidence="1">AT1</strain>
    </source>
</reference>
<gene>
    <name evidence="1" type="ORF">RHMOL_Rhmol03G0093600</name>
</gene>
<proteinExistence type="predicted"/>
<protein>
    <submittedName>
        <fullName evidence="1">Uncharacterized protein</fullName>
    </submittedName>
</protein>
<dbReference type="Proteomes" id="UP001062846">
    <property type="component" value="Chromosome 3"/>
</dbReference>
<keyword evidence="2" id="KW-1185">Reference proteome</keyword>
<dbReference type="EMBL" id="CM046390">
    <property type="protein sequence ID" value="KAI8563193.1"/>
    <property type="molecule type" value="Genomic_DNA"/>
</dbReference>
<sequence length="95" mass="10838">MEHVNIWGKSVKGSGLKSWLLKSVFAACVYNLWMERNQMIFQHKVSSHDLVILKTVTAIRDLLNLKRGVKKSYKNIGLCCSWSLSTSVFDPHCLV</sequence>
<comment type="caution">
    <text evidence="1">The sequence shown here is derived from an EMBL/GenBank/DDBJ whole genome shotgun (WGS) entry which is preliminary data.</text>
</comment>